<keyword evidence="9" id="KW-1185">Reference proteome</keyword>
<dbReference type="InterPro" id="IPR039420">
    <property type="entry name" value="WalR-like"/>
</dbReference>
<gene>
    <name evidence="8" type="ORF">GCM10010191_27050</name>
</gene>
<protein>
    <submittedName>
        <fullName evidence="8">Response regulator transcription factor</fullName>
    </submittedName>
</protein>
<dbReference type="PANTHER" id="PTHR43214:SF24">
    <property type="entry name" value="TRANSCRIPTIONAL REGULATORY PROTEIN NARL-RELATED"/>
    <property type="match status" value="1"/>
</dbReference>
<dbReference type="PRINTS" id="PR00038">
    <property type="entry name" value="HTHLUXR"/>
</dbReference>
<evidence type="ECO:0000256" key="3">
    <source>
        <dbReference type="ARBA" id="ARBA00023125"/>
    </source>
</evidence>
<dbReference type="SUPFAM" id="SSF52172">
    <property type="entry name" value="CheY-like"/>
    <property type="match status" value="1"/>
</dbReference>
<name>A0ABN3IXA8_9ACTN</name>
<evidence type="ECO:0000256" key="5">
    <source>
        <dbReference type="PROSITE-ProRule" id="PRU00169"/>
    </source>
</evidence>
<dbReference type="CDD" id="cd17535">
    <property type="entry name" value="REC_NarL-like"/>
    <property type="match status" value="1"/>
</dbReference>
<dbReference type="InterPro" id="IPR011006">
    <property type="entry name" value="CheY-like_superfamily"/>
</dbReference>
<evidence type="ECO:0000313" key="8">
    <source>
        <dbReference type="EMBL" id="GAA2415421.1"/>
    </source>
</evidence>
<dbReference type="Pfam" id="PF00072">
    <property type="entry name" value="Response_reg"/>
    <property type="match status" value="1"/>
</dbReference>
<dbReference type="PROSITE" id="PS50043">
    <property type="entry name" value="HTH_LUXR_2"/>
    <property type="match status" value="1"/>
</dbReference>
<dbReference type="PROSITE" id="PS00622">
    <property type="entry name" value="HTH_LUXR_1"/>
    <property type="match status" value="1"/>
</dbReference>
<dbReference type="SUPFAM" id="SSF46894">
    <property type="entry name" value="C-terminal effector domain of the bipartite response regulators"/>
    <property type="match status" value="1"/>
</dbReference>
<dbReference type="InterPro" id="IPR000792">
    <property type="entry name" value="Tscrpt_reg_LuxR_C"/>
</dbReference>
<dbReference type="RefSeq" id="WP_344589234.1">
    <property type="nucleotide sequence ID" value="NZ_BAAARW010000011.1"/>
</dbReference>
<dbReference type="Gene3D" id="3.40.50.2300">
    <property type="match status" value="1"/>
</dbReference>
<evidence type="ECO:0000256" key="2">
    <source>
        <dbReference type="ARBA" id="ARBA00023015"/>
    </source>
</evidence>
<dbReference type="SMART" id="SM00421">
    <property type="entry name" value="HTH_LUXR"/>
    <property type="match status" value="1"/>
</dbReference>
<keyword evidence="1 5" id="KW-0597">Phosphoprotein</keyword>
<evidence type="ECO:0000259" key="7">
    <source>
        <dbReference type="PROSITE" id="PS50110"/>
    </source>
</evidence>
<dbReference type="InterPro" id="IPR016032">
    <property type="entry name" value="Sig_transdc_resp-reg_C-effctor"/>
</dbReference>
<dbReference type="PANTHER" id="PTHR43214">
    <property type="entry name" value="TWO-COMPONENT RESPONSE REGULATOR"/>
    <property type="match status" value="1"/>
</dbReference>
<dbReference type="Proteomes" id="UP001501231">
    <property type="component" value="Unassembled WGS sequence"/>
</dbReference>
<evidence type="ECO:0000259" key="6">
    <source>
        <dbReference type="PROSITE" id="PS50043"/>
    </source>
</evidence>
<feature type="domain" description="HTH luxR-type" evidence="6">
    <location>
        <begin position="147"/>
        <end position="212"/>
    </location>
</feature>
<keyword evidence="3" id="KW-0238">DNA-binding</keyword>
<dbReference type="InterPro" id="IPR001789">
    <property type="entry name" value="Sig_transdc_resp-reg_receiver"/>
</dbReference>
<dbReference type="SMART" id="SM00448">
    <property type="entry name" value="REC"/>
    <property type="match status" value="1"/>
</dbReference>
<reference evidence="8 9" key="1">
    <citation type="journal article" date="2019" name="Int. J. Syst. Evol. Microbiol.">
        <title>The Global Catalogue of Microorganisms (GCM) 10K type strain sequencing project: providing services to taxonomists for standard genome sequencing and annotation.</title>
        <authorList>
            <consortium name="The Broad Institute Genomics Platform"/>
            <consortium name="The Broad Institute Genome Sequencing Center for Infectious Disease"/>
            <person name="Wu L."/>
            <person name="Ma J."/>
        </authorList>
    </citation>
    <scope>NUCLEOTIDE SEQUENCE [LARGE SCALE GENOMIC DNA]</scope>
    <source>
        <strain evidence="8 9">JCM 3325</strain>
    </source>
</reference>
<accession>A0ABN3IXA8</accession>
<evidence type="ECO:0000256" key="1">
    <source>
        <dbReference type="ARBA" id="ARBA00022553"/>
    </source>
</evidence>
<proteinExistence type="predicted"/>
<sequence length="231" mass="24489">MIGVVVVDDEPMVCAHLRTILGASGEIEVVGEAHDGAAAVEAVLRFRPDVVLMDLRMPGVDGLTAIERIAAHRSPPVIVALTTFDADHYVIRALRAGAAGFLLKSTPPEDLVELVRVAADGHTVMSAAATRRLVAAATGRDPARDRHPARLEELTERETEVLACLGEGLSNAQIARRLCLSEATVKGHVSRLLEKLQCANRTQAGLIAYESLLDEKARAATVNGSPGPGSR</sequence>
<evidence type="ECO:0000256" key="4">
    <source>
        <dbReference type="ARBA" id="ARBA00023163"/>
    </source>
</evidence>
<dbReference type="InterPro" id="IPR058245">
    <property type="entry name" value="NreC/VraR/RcsB-like_REC"/>
</dbReference>
<feature type="domain" description="Response regulatory" evidence="7">
    <location>
        <begin position="3"/>
        <end position="119"/>
    </location>
</feature>
<organism evidence="8 9">
    <name type="scientific">Actinomadura vinacea</name>
    <dbReference type="NCBI Taxonomy" id="115336"/>
    <lineage>
        <taxon>Bacteria</taxon>
        <taxon>Bacillati</taxon>
        <taxon>Actinomycetota</taxon>
        <taxon>Actinomycetes</taxon>
        <taxon>Streptosporangiales</taxon>
        <taxon>Thermomonosporaceae</taxon>
        <taxon>Actinomadura</taxon>
    </lineage>
</organism>
<comment type="caution">
    <text evidence="8">The sequence shown here is derived from an EMBL/GenBank/DDBJ whole genome shotgun (WGS) entry which is preliminary data.</text>
</comment>
<keyword evidence="2" id="KW-0805">Transcription regulation</keyword>
<dbReference type="PROSITE" id="PS50110">
    <property type="entry name" value="RESPONSE_REGULATORY"/>
    <property type="match status" value="1"/>
</dbReference>
<keyword evidence="4" id="KW-0804">Transcription</keyword>
<evidence type="ECO:0000313" key="9">
    <source>
        <dbReference type="Proteomes" id="UP001501231"/>
    </source>
</evidence>
<dbReference type="Pfam" id="PF00196">
    <property type="entry name" value="GerE"/>
    <property type="match status" value="1"/>
</dbReference>
<dbReference type="CDD" id="cd06170">
    <property type="entry name" value="LuxR_C_like"/>
    <property type="match status" value="1"/>
</dbReference>
<feature type="modified residue" description="4-aspartylphosphate" evidence="5">
    <location>
        <position position="54"/>
    </location>
</feature>
<dbReference type="EMBL" id="BAAARW010000011">
    <property type="protein sequence ID" value="GAA2415421.1"/>
    <property type="molecule type" value="Genomic_DNA"/>
</dbReference>